<feature type="compositionally biased region" description="Polar residues" evidence="1">
    <location>
        <begin position="24"/>
        <end position="33"/>
    </location>
</feature>
<proteinExistence type="predicted"/>
<protein>
    <recommendedName>
        <fullName evidence="3">HEAT repeat domain-containing protein</fullName>
    </recommendedName>
</protein>
<dbReference type="AlphaFoldDB" id="A0AAU7CP95"/>
<feature type="compositionally biased region" description="Basic and acidic residues" evidence="1">
    <location>
        <begin position="1"/>
        <end position="23"/>
    </location>
</feature>
<evidence type="ECO:0000313" key="2">
    <source>
        <dbReference type="EMBL" id="XBH07071.1"/>
    </source>
</evidence>
<sequence>MVDDGRLVGRPRGDHGPCAEEKGQSQAVRPSDQSRAIARQILDDALPQADREALVAKHPEASAELIAAMVEDLATGTDEEYRRIPWIWRVAIAGGRRNNAKELAQLLDVSLPAPSARLEDWQAVVIGGGLINGVSLEGVWPAARFQEVLEGRADLKPRWQRAIELASVMADDEKVKTGTRYDALRMLGVEPWDRYGAQLFRYLVKGVHPELQQGGVSGLADLPTPCAGPALLSGMNHYTPHVQNFALDALLRDEGRISALLDAVAEGRLDKSKLGAKRIETLLNYPQEGLKRRAVELLGTEK</sequence>
<gene>
    <name evidence="2" type="ORF">V5E97_13825</name>
</gene>
<evidence type="ECO:0000256" key="1">
    <source>
        <dbReference type="SAM" id="MobiDB-lite"/>
    </source>
</evidence>
<organism evidence="2">
    <name type="scientific">Singulisphaera sp. Ch08</name>
    <dbReference type="NCBI Taxonomy" id="3120278"/>
    <lineage>
        <taxon>Bacteria</taxon>
        <taxon>Pseudomonadati</taxon>
        <taxon>Planctomycetota</taxon>
        <taxon>Planctomycetia</taxon>
        <taxon>Isosphaerales</taxon>
        <taxon>Isosphaeraceae</taxon>
        <taxon>Singulisphaera</taxon>
    </lineage>
</organism>
<dbReference type="RefSeq" id="WP_406699918.1">
    <property type="nucleotide sequence ID" value="NZ_CP155447.1"/>
</dbReference>
<name>A0AAU7CP95_9BACT</name>
<dbReference type="EMBL" id="CP155447">
    <property type="protein sequence ID" value="XBH07071.1"/>
    <property type="molecule type" value="Genomic_DNA"/>
</dbReference>
<reference evidence="2" key="1">
    <citation type="submission" date="2024-05" db="EMBL/GenBank/DDBJ databases">
        <title>Planctomycetes of the genus Singulisphaera possess chitinolytic capabilities.</title>
        <authorList>
            <person name="Ivanova A."/>
        </authorList>
    </citation>
    <scope>NUCLEOTIDE SEQUENCE</scope>
    <source>
        <strain evidence="2">Ch08T</strain>
    </source>
</reference>
<evidence type="ECO:0008006" key="3">
    <source>
        <dbReference type="Google" id="ProtNLM"/>
    </source>
</evidence>
<feature type="region of interest" description="Disordered" evidence="1">
    <location>
        <begin position="1"/>
        <end position="33"/>
    </location>
</feature>
<accession>A0AAU7CP95</accession>